<comment type="caution">
    <text evidence="4">The sequence shown here is derived from an EMBL/GenBank/DDBJ whole genome shotgun (WGS) entry which is preliminary data.</text>
</comment>
<dbReference type="PANTHER" id="PTHR30483:SF6">
    <property type="entry name" value="PERIPLASMIC BINDING PROTEIN OF ABC TRANSPORTER FOR NATURAL AMINO ACIDS"/>
    <property type="match status" value="1"/>
</dbReference>
<protein>
    <recommendedName>
        <fullName evidence="3">Leucine-binding protein domain-containing protein</fullName>
    </recommendedName>
</protein>
<name>A0ABP6V3Q8_9ACTN</name>
<evidence type="ECO:0000313" key="4">
    <source>
        <dbReference type="EMBL" id="GAA3528290.1"/>
    </source>
</evidence>
<gene>
    <name evidence="4" type="ORF">GCM10022263_16130</name>
</gene>
<dbReference type="InterPro" id="IPR051010">
    <property type="entry name" value="BCAA_transport"/>
</dbReference>
<dbReference type="EMBL" id="BAABBB010000009">
    <property type="protein sequence ID" value="GAA3528290.1"/>
    <property type="molecule type" value="Genomic_DNA"/>
</dbReference>
<reference evidence="5" key="1">
    <citation type="journal article" date="2019" name="Int. J. Syst. Evol. Microbiol.">
        <title>The Global Catalogue of Microorganisms (GCM) 10K type strain sequencing project: providing services to taxonomists for standard genome sequencing and annotation.</title>
        <authorList>
            <consortium name="The Broad Institute Genomics Platform"/>
            <consortium name="The Broad Institute Genome Sequencing Center for Infectious Disease"/>
            <person name="Wu L."/>
            <person name="Ma J."/>
        </authorList>
    </citation>
    <scope>NUCLEOTIDE SEQUENCE [LARGE SCALE GENOMIC DNA]</scope>
    <source>
        <strain evidence="5">JCM 17460</strain>
    </source>
</reference>
<evidence type="ECO:0000313" key="5">
    <source>
        <dbReference type="Proteomes" id="UP001500301"/>
    </source>
</evidence>
<keyword evidence="5" id="KW-1185">Reference proteome</keyword>
<dbReference type="RefSeq" id="WP_218233289.1">
    <property type="nucleotide sequence ID" value="NZ_BAABBB010000009.1"/>
</dbReference>
<proteinExistence type="predicted"/>
<dbReference type="Pfam" id="PF13458">
    <property type="entry name" value="Peripla_BP_6"/>
    <property type="match status" value="1"/>
</dbReference>
<evidence type="ECO:0000256" key="2">
    <source>
        <dbReference type="SAM" id="SignalP"/>
    </source>
</evidence>
<evidence type="ECO:0000256" key="1">
    <source>
        <dbReference type="ARBA" id="ARBA00022729"/>
    </source>
</evidence>
<organism evidence="4 5">
    <name type="scientific">Nocardioides daeguensis</name>
    <dbReference type="NCBI Taxonomy" id="908359"/>
    <lineage>
        <taxon>Bacteria</taxon>
        <taxon>Bacillati</taxon>
        <taxon>Actinomycetota</taxon>
        <taxon>Actinomycetes</taxon>
        <taxon>Propionibacteriales</taxon>
        <taxon>Nocardioidaceae</taxon>
        <taxon>Nocardioides</taxon>
    </lineage>
</organism>
<feature type="domain" description="Leucine-binding protein" evidence="3">
    <location>
        <begin position="60"/>
        <end position="380"/>
    </location>
</feature>
<accession>A0ABP6V3Q8</accession>
<keyword evidence="1 2" id="KW-0732">Signal</keyword>
<dbReference type="InterPro" id="IPR028081">
    <property type="entry name" value="Leu-bd"/>
</dbReference>
<dbReference type="PANTHER" id="PTHR30483">
    <property type="entry name" value="LEUCINE-SPECIFIC-BINDING PROTEIN"/>
    <property type="match status" value="1"/>
</dbReference>
<sequence length="400" mass="41030">MRSVIKKWPALALTAVLATSFAACSAEDGDGGETVKEDTDVTFTGDPVKVMTIAPVDTAAINTPEIVTAAEAATITINNDGGINGHKVELISCNDGNDPNTAAGCARQAAEEGVVAVVGGFTTSGTAIVPILEEAGIPFVGATAFSAEELSSKISFPLVSGAPAFAEIGARTEEDGCQSTSIVLYDVPTALKAVDLINIGIASAGGEKGTHIKVPTTTTNFSAVAKAAGESECAILGLPNDQIAALAAAGKAQGEDTRYYAVQGALNQKVIQDSNGAMEGAVSAVNFVPASDPVWDDAKAASSEIDWSYPYVQNTWAAYQVLVQVTADLDEVTSATVLDALGRASGIDAGGLMSPVDFTKEFPVPGLNRVFNTNVQFVRAKGTDIESVSDFEDITPLFGG</sequence>
<feature type="signal peptide" evidence="2">
    <location>
        <begin position="1"/>
        <end position="25"/>
    </location>
</feature>
<dbReference type="PROSITE" id="PS51257">
    <property type="entry name" value="PROKAR_LIPOPROTEIN"/>
    <property type="match status" value="1"/>
</dbReference>
<feature type="chain" id="PRO_5046414027" description="Leucine-binding protein domain-containing protein" evidence="2">
    <location>
        <begin position="26"/>
        <end position="400"/>
    </location>
</feature>
<dbReference type="Proteomes" id="UP001500301">
    <property type="component" value="Unassembled WGS sequence"/>
</dbReference>
<evidence type="ECO:0000259" key="3">
    <source>
        <dbReference type="Pfam" id="PF13458"/>
    </source>
</evidence>